<protein>
    <recommendedName>
        <fullName evidence="4">Calcineurin-like phosphoesterase domain-containing protein</fullName>
    </recommendedName>
</protein>
<keyword evidence="6" id="KW-1185">Reference proteome</keyword>
<accession>A0A1Y4LZ81</accession>
<comment type="caution">
    <text evidence="5">The sequence shown here is derived from an EMBL/GenBank/DDBJ whole genome shotgun (WGS) entry which is preliminary data.</text>
</comment>
<dbReference type="PANTHER" id="PTHR31302:SF31">
    <property type="entry name" value="PHOSPHODIESTERASE YAEI"/>
    <property type="match status" value="1"/>
</dbReference>
<keyword evidence="3" id="KW-0472">Membrane</keyword>
<keyword evidence="3" id="KW-1133">Transmembrane helix</keyword>
<keyword evidence="1" id="KW-0479">Metal-binding</keyword>
<dbReference type="EMBL" id="NFKM01000005">
    <property type="protein sequence ID" value="OUP61220.1"/>
    <property type="molecule type" value="Genomic_DNA"/>
</dbReference>
<gene>
    <name evidence="5" type="ORF">B5F14_03805</name>
</gene>
<dbReference type="GO" id="GO:0008758">
    <property type="term" value="F:UDP-2,3-diacylglucosamine hydrolase activity"/>
    <property type="evidence" value="ECO:0007669"/>
    <property type="project" value="TreeGrafter"/>
</dbReference>
<dbReference type="InterPro" id="IPR029052">
    <property type="entry name" value="Metallo-depent_PP-like"/>
</dbReference>
<evidence type="ECO:0000256" key="2">
    <source>
        <dbReference type="ARBA" id="ARBA00022801"/>
    </source>
</evidence>
<dbReference type="InterPro" id="IPR051158">
    <property type="entry name" value="Metallophosphoesterase_sf"/>
</dbReference>
<dbReference type="GO" id="GO:0046872">
    <property type="term" value="F:metal ion binding"/>
    <property type="evidence" value="ECO:0007669"/>
    <property type="project" value="UniProtKB-KW"/>
</dbReference>
<feature type="transmembrane region" description="Helical" evidence="3">
    <location>
        <begin position="12"/>
        <end position="32"/>
    </location>
</feature>
<evidence type="ECO:0000313" key="5">
    <source>
        <dbReference type="EMBL" id="OUP61220.1"/>
    </source>
</evidence>
<keyword evidence="2" id="KW-0378">Hydrolase</keyword>
<reference evidence="6" key="1">
    <citation type="submission" date="2017-04" db="EMBL/GenBank/DDBJ databases">
        <title>Function of individual gut microbiota members based on whole genome sequencing of pure cultures obtained from chicken caecum.</title>
        <authorList>
            <person name="Medvecky M."/>
            <person name="Cejkova D."/>
            <person name="Polansky O."/>
            <person name="Karasova D."/>
            <person name="Kubasova T."/>
            <person name="Cizek A."/>
            <person name="Rychlik I."/>
        </authorList>
    </citation>
    <scope>NUCLEOTIDE SEQUENCE [LARGE SCALE GENOMIC DNA]</scope>
    <source>
        <strain evidence="6">An178</strain>
    </source>
</reference>
<dbReference type="GO" id="GO:0009245">
    <property type="term" value="P:lipid A biosynthetic process"/>
    <property type="evidence" value="ECO:0007669"/>
    <property type="project" value="TreeGrafter"/>
</dbReference>
<name>A0A1Y4LZ81_9FIRM</name>
<feature type="domain" description="Calcineurin-like phosphoesterase" evidence="4">
    <location>
        <begin position="60"/>
        <end position="224"/>
    </location>
</feature>
<evidence type="ECO:0000259" key="4">
    <source>
        <dbReference type="Pfam" id="PF00149"/>
    </source>
</evidence>
<keyword evidence="3" id="KW-0812">Transmembrane</keyword>
<organism evidence="5 6">
    <name type="scientific">Faecalitalea cylindroides</name>
    <dbReference type="NCBI Taxonomy" id="39483"/>
    <lineage>
        <taxon>Bacteria</taxon>
        <taxon>Bacillati</taxon>
        <taxon>Bacillota</taxon>
        <taxon>Erysipelotrichia</taxon>
        <taxon>Erysipelotrichales</taxon>
        <taxon>Erysipelotrichaceae</taxon>
        <taxon>Faecalitalea</taxon>
    </lineage>
</organism>
<dbReference type="InterPro" id="IPR004843">
    <property type="entry name" value="Calcineurin-like_PHP"/>
</dbReference>
<dbReference type="SUPFAM" id="SSF56300">
    <property type="entry name" value="Metallo-dependent phosphatases"/>
    <property type="match status" value="1"/>
</dbReference>
<evidence type="ECO:0000256" key="3">
    <source>
        <dbReference type="SAM" id="Phobius"/>
    </source>
</evidence>
<dbReference type="Gene3D" id="3.60.21.10">
    <property type="match status" value="1"/>
</dbReference>
<evidence type="ECO:0000256" key="1">
    <source>
        <dbReference type="ARBA" id="ARBA00022723"/>
    </source>
</evidence>
<dbReference type="RefSeq" id="WP_087158405.1">
    <property type="nucleotide sequence ID" value="NZ_NFKM01000005.1"/>
</dbReference>
<dbReference type="AlphaFoldDB" id="A0A1Y4LZ81"/>
<dbReference type="Proteomes" id="UP000195447">
    <property type="component" value="Unassembled WGS sequence"/>
</dbReference>
<dbReference type="PANTHER" id="PTHR31302">
    <property type="entry name" value="TRANSMEMBRANE PROTEIN WITH METALLOPHOSPHOESTERASE DOMAIN-RELATED"/>
    <property type="match status" value="1"/>
</dbReference>
<dbReference type="GO" id="GO:0016020">
    <property type="term" value="C:membrane"/>
    <property type="evidence" value="ECO:0007669"/>
    <property type="project" value="GOC"/>
</dbReference>
<proteinExistence type="predicted"/>
<evidence type="ECO:0000313" key="6">
    <source>
        <dbReference type="Proteomes" id="UP000195447"/>
    </source>
</evidence>
<sequence>MEITNLQKKLIILLSILVGIMVSITFSLYRAIYVNPNNLNVIYQTLQDEAIPTSLNDVSILYFTDLEFGEFQNQERTENLFNTIYDLAPDVVIFGGDLYDSSDQINDENNQLLINYLSKIDAPLGKFAVLGEKDQLDETMLNTVNNIYSNSQFEILSDINVKIGNQSTASIRLIGLSSQPNFEQALSNLSSDEYNLLISHYPDTLVNETLASYPISLALAGHSHGTQVTYPIIGGYRNIENATQLNRSISKNLSFDYIISSGVGCTNVNVRLLSTPEIYYFNLHH</sequence>
<dbReference type="Pfam" id="PF00149">
    <property type="entry name" value="Metallophos"/>
    <property type="match status" value="1"/>
</dbReference>